<dbReference type="Proteomes" id="UP001219525">
    <property type="component" value="Unassembled WGS sequence"/>
</dbReference>
<feature type="region of interest" description="Disordered" evidence="4">
    <location>
        <begin position="729"/>
        <end position="795"/>
    </location>
</feature>
<feature type="region of interest" description="Disordered" evidence="4">
    <location>
        <begin position="205"/>
        <end position="237"/>
    </location>
</feature>
<protein>
    <submittedName>
        <fullName evidence="6">Fungal-specific transcription factor domain-containing protein</fullName>
    </submittedName>
</protein>
<proteinExistence type="predicted"/>
<name>A0AAD6YFV1_9AGAR</name>
<dbReference type="InterPro" id="IPR001138">
    <property type="entry name" value="Zn2Cys6_DnaBD"/>
</dbReference>
<dbReference type="PANTHER" id="PTHR31001:SF56">
    <property type="entry name" value="ZN(2)-C6 FUNGAL-TYPE DOMAIN-CONTAINING PROTEIN"/>
    <property type="match status" value="1"/>
</dbReference>
<dbReference type="EMBL" id="JARJCW010000026">
    <property type="protein sequence ID" value="KAJ7211181.1"/>
    <property type="molecule type" value="Genomic_DNA"/>
</dbReference>
<evidence type="ECO:0000259" key="5">
    <source>
        <dbReference type="PROSITE" id="PS50048"/>
    </source>
</evidence>
<evidence type="ECO:0000256" key="4">
    <source>
        <dbReference type="SAM" id="MobiDB-lite"/>
    </source>
</evidence>
<comment type="caution">
    <text evidence="6">The sequence shown here is derived from an EMBL/GenBank/DDBJ whole genome shotgun (WGS) entry which is preliminary data.</text>
</comment>
<dbReference type="SUPFAM" id="SSF57701">
    <property type="entry name" value="Zn2/Cys6 DNA-binding domain"/>
    <property type="match status" value="1"/>
</dbReference>
<dbReference type="PROSITE" id="PS50048">
    <property type="entry name" value="ZN2_CY6_FUNGAL_2"/>
    <property type="match status" value="1"/>
</dbReference>
<dbReference type="GO" id="GO:0005634">
    <property type="term" value="C:nucleus"/>
    <property type="evidence" value="ECO:0007669"/>
    <property type="project" value="UniProtKB-SubCell"/>
</dbReference>
<reference evidence="6" key="1">
    <citation type="submission" date="2023-03" db="EMBL/GenBank/DDBJ databases">
        <title>Massive genome expansion in bonnet fungi (Mycena s.s.) driven by repeated elements and novel gene families across ecological guilds.</title>
        <authorList>
            <consortium name="Lawrence Berkeley National Laboratory"/>
            <person name="Harder C.B."/>
            <person name="Miyauchi S."/>
            <person name="Viragh M."/>
            <person name="Kuo A."/>
            <person name="Thoen E."/>
            <person name="Andreopoulos B."/>
            <person name="Lu D."/>
            <person name="Skrede I."/>
            <person name="Drula E."/>
            <person name="Henrissat B."/>
            <person name="Morin E."/>
            <person name="Kohler A."/>
            <person name="Barry K."/>
            <person name="LaButti K."/>
            <person name="Morin E."/>
            <person name="Salamov A."/>
            <person name="Lipzen A."/>
            <person name="Mereny Z."/>
            <person name="Hegedus B."/>
            <person name="Baldrian P."/>
            <person name="Stursova M."/>
            <person name="Weitz H."/>
            <person name="Taylor A."/>
            <person name="Grigoriev I.V."/>
            <person name="Nagy L.G."/>
            <person name="Martin F."/>
            <person name="Kauserud H."/>
        </authorList>
    </citation>
    <scope>NUCLEOTIDE SEQUENCE</scope>
    <source>
        <strain evidence="6">9144</strain>
    </source>
</reference>
<accession>A0AAD6YFV1</accession>
<evidence type="ECO:0000313" key="7">
    <source>
        <dbReference type="Proteomes" id="UP001219525"/>
    </source>
</evidence>
<sequence length="908" mass="100178">MDDASSNPDASSSSAHPNSGLPRKSQITSCAECRRLKLRCDRVFPCHSCIRRGCANLCPAGTLEKGKRGFLKRLEQSLPTAKPGTENEPSEVAMFVARDSAMSKRIQELEAALAAAGVPIPGTAAPVAEPSQENEGRTKRPRTLSNPDPVVPELVPNAPMSVDATDVTLGFGTLTIDVEKRSRYVGPSGGAAYLNADLWKMSTGQAHSRRNSEDHENSSFGEPSTRDLADPAATRSVSPQQAEIQSKMCFVPHYDESVRLASLYFQNAAFMYEVIPKNIFFNTHLPTIYPSRGSPYVPANLHVLSLFSMVLSLGAYFELSLSTDVVRPLAARFYELAVTAINISIPLKLDTIPAVQTLNLMALYYLSTQGETGGDAAWQVLGMAMRSMQAQGCHRDGSLWGLPQQDLEERRRVFWETHMYDRLQSFTLGRPYSQSDSHHDCEMPQSCDTPLLSDTDATDSSFSHMRWHMHKFRFARLLGRIVDQIFSATHPAYSVILELDREINAHYAALPPWILSEAVKNPIKELPEHPLAGEGDMRRHAQIASLANMYFLTLLHLHRGPFCRALLLGTKNMATSKYKPSVENLTGAARAIINNARGLFALHPALLSRMWYFTFHSFTATVCLAVFVIVAPSHPLAPAAFQSMQDAVELFNRAGGERAKKAAERVTWLVARARQAMDTRTQGDDNAVMQQEMTTDVTVPLRMEFPTSNLRGNPEDLLGTSTKLVRAQQLQPQPEDNLMTMPSPIPSSAAAPPPHRLVSIPGSSATRFRHGSAVDRSPPHASYSQTAGQEHWSASHLPHSSIAVGRNPVDIHWGDPDFVPYGGSNLPVQGSSNPSHQLHHDVQTQSQYQQQGPFFDLSPYHSVDGFDVSGFIQSGAHPWMFDRAPEAEAEAEELVPPQSQPPWLDRMR</sequence>
<feature type="compositionally biased region" description="Low complexity" evidence="4">
    <location>
        <begin position="1"/>
        <end position="19"/>
    </location>
</feature>
<dbReference type="CDD" id="cd00067">
    <property type="entry name" value="GAL4"/>
    <property type="match status" value="1"/>
</dbReference>
<feature type="region of interest" description="Disordered" evidence="4">
    <location>
        <begin position="887"/>
        <end position="908"/>
    </location>
</feature>
<dbReference type="InterPro" id="IPR007219">
    <property type="entry name" value="XnlR_reg_dom"/>
</dbReference>
<evidence type="ECO:0000256" key="1">
    <source>
        <dbReference type="ARBA" id="ARBA00004123"/>
    </source>
</evidence>
<dbReference type="GO" id="GO:0006351">
    <property type="term" value="P:DNA-templated transcription"/>
    <property type="evidence" value="ECO:0007669"/>
    <property type="project" value="InterPro"/>
</dbReference>
<dbReference type="CDD" id="cd12148">
    <property type="entry name" value="fungal_TF_MHR"/>
    <property type="match status" value="1"/>
</dbReference>
<dbReference type="PANTHER" id="PTHR31001">
    <property type="entry name" value="UNCHARACTERIZED TRANSCRIPTIONAL REGULATORY PROTEIN"/>
    <property type="match status" value="1"/>
</dbReference>
<feature type="region of interest" description="Disordered" evidence="4">
    <location>
        <begin position="122"/>
        <end position="157"/>
    </location>
</feature>
<feature type="domain" description="Zn(2)-C6 fungal-type" evidence="5">
    <location>
        <begin position="29"/>
        <end position="58"/>
    </location>
</feature>
<evidence type="ECO:0000256" key="2">
    <source>
        <dbReference type="ARBA" id="ARBA00022723"/>
    </source>
</evidence>
<dbReference type="PROSITE" id="PS00463">
    <property type="entry name" value="ZN2_CY6_FUNGAL_1"/>
    <property type="match status" value="1"/>
</dbReference>
<feature type="region of interest" description="Disordered" evidence="4">
    <location>
        <begin position="1"/>
        <end position="24"/>
    </location>
</feature>
<dbReference type="InterPro" id="IPR036864">
    <property type="entry name" value="Zn2-C6_fun-type_DNA-bd_sf"/>
</dbReference>
<comment type="subcellular location">
    <subcellularLocation>
        <location evidence="1">Nucleus</location>
    </subcellularLocation>
</comment>
<evidence type="ECO:0000256" key="3">
    <source>
        <dbReference type="ARBA" id="ARBA00023242"/>
    </source>
</evidence>
<gene>
    <name evidence="6" type="ORF">GGX14DRAFT_623723</name>
</gene>
<dbReference type="SMART" id="SM00066">
    <property type="entry name" value="GAL4"/>
    <property type="match status" value="1"/>
</dbReference>
<dbReference type="SMART" id="SM00906">
    <property type="entry name" value="Fungal_trans"/>
    <property type="match status" value="1"/>
</dbReference>
<organism evidence="6 7">
    <name type="scientific">Mycena pura</name>
    <dbReference type="NCBI Taxonomy" id="153505"/>
    <lineage>
        <taxon>Eukaryota</taxon>
        <taxon>Fungi</taxon>
        <taxon>Dikarya</taxon>
        <taxon>Basidiomycota</taxon>
        <taxon>Agaricomycotina</taxon>
        <taxon>Agaricomycetes</taxon>
        <taxon>Agaricomycetidae</taxon>
        <taxon>Agaricales</taxon>
        <taxon>Marasmiineae</taxon>
        <taxon>Mycenaceae</taxon>
        <taxon>Mycena</taxon>
    </lineage>
</organism>
<dbReference type="GO" id="GO:0008270">
    <property type="term" value="F:zinc ion binding"/>
    <property type="evidence" value="ECO:0007669"/>
    <property type="project" value="InterPro"/>
</dbReference>
<dbReference type="InterPro" id="IPR050613">
    <property type="entry name" value="Sec_Metabolite_Reg"/>
</dbReference>
<evidence type="ECO:0000313" key="6">
    <source>
        <dbReference type="EMBL" id="KAJ7211181.1"/>
    </source>
</evidence>
<keyword evidence="3" id="KW-0539">Nucleus</keyword>
<dbReference type="AlphaFoldDB" id="A0AAD6YFV1"/>
<dbReference type="Pfam" id="PF04082">
    <property type="entry name" value="Fungal_trans"/>
    <property type="match status" value="1"/>
</dbReference>
<keyword evidence="2" id="KW-0479">Metal-binding</keyword>
<keyword evidence="7" id="KW-1185">Reference proteome</keyword>
<dbReference type="GO" id="GO:0003677">
    <property type="term" value="F:DNA binding"/>
    <property type="evidence" value="ECO:0007669"/>
    <property type="project" value="InterPro"/>
</dbReference>
<dbReference type="GO" id="GO:0000981">
    <property type="term" value="F:DNA-binding transcription factor activity, RNA polymerase II-specific"/>
    <property type="evidence" value="ECO:0007669"/>
    <property type="project" value="InterPro"/>
</dbReference>